<evidence type="ECO:0000313" key="6">
    <source>
        <dbReference type="Proteomes" id="UP000466442"/>
    </source>
</evidence>
<reference evidence="5" key="1">
    <citation type="journal article" date="2021" name="Mol. Ecol. Resour.">
        <title>Apolygus lucorum genome provides insights into omnivorousness and mesophyll feeding.</title>
        <authorList>
            <person name="Liu Y."/>
            <person name="Liu H."/>
            <person name="Wang H."/>
            <person name="Huang T."/>
            <person name="Liu B."/>
            <person name="Yang B."/>
            <person name="Yin L."/>
            <person name="Li B."/>
            <person name="Zhang Y."/>
            <person name="Zhang S."/>
            <person name="Jiang F."/>
            <person name="Zhang X."/>
            <person name="Ren Y."/>
            <person name="Wang B."/>
            <person name="Wang S."/>
            <person name="Lu Y."/>
            <person name="Wu K."/>
            <person name="Fan W."/>
            <person name="Wang G."/>
        </authorList>
    </citation>
    <scope>NUCLEOTIDE SEQUENCE</scope>
    <source>
        <strain evidence="5">12Hb</strain>
    </source>
</reference>
<dbReference type="Gene3D" id="3.40.50.300">
    <property type="entry name" value="P-loop containing nucleotide triphosphate hydrolases"/>
    <property type="match status" value="1"/>
</dbReference>
<gene>
    <name evidence="5" type="ORF">GE061_016555</name>
</gene>
<dbReference type="Gene3D" id="1.20.58.420">
    <property type="entry name" value="AHSP"/>
    <property type="match status" value="1"/>
</dbReference>
<dbReference type="Proteomes" id="UP000466442">
    <property type="component" value="Unassembled WGS sequence"/>
</dbReference>
<dbReference type="SUPFAM" id="SSF48340">
    <property type="entry name" value="Interferon-induced guanylate-binding protein 1 (GBP1), C-terminal domain"/>
    <property type="match status" value="1"/>
</dbReference>
<dbReference type="SMART" id="SM00020">
    <property type="entry name" value="Tryp_SPc"/>
    <property type="match status" value="1"/>
</dbReference>
<feature type="compositionally biased region" description="Basic and acidic residues" evidence="2">
    <location>
        <begin position="868"/>
        <end position="881"/>
    </location>
</feature>
<keyword evidence="3" id="KW-0732">Signal</keyword>
<comment type="caution">
    <text evidence="5">The sequence shown here is derived from an EMBL/GenBank/DDBJ whole genome shotgun (WGS) entry which is preliminary data.</text>
</comment>
<dbReference type="Gene3D" id="2.40.10.10">
    <property type="entry name" value="Trypsin-like serine proteases"/>
    <property type="match status" value="2"/>
</dbReference>
<evidence type="ECO:0000259" key="4">
    <source>
        <dbReference type="PROSITE" id="PS50240"/>
    </source>
</evidence>
<sequence>MKLLIPSGILILTLTGSAVAVIGGEFSRDGEFPFAISLVLNGRPFCTGVLVDYEFVLSTCHCVGVFHLGAFAPLEPDHIQLAGGDPWISPMRSNTNSLQMRQCTQIIIHPNCTDEPWGWGYDYSLLRARIRFHLSSTLQPMELPYYNPESLYRVTDDYINSNLNNEGLKTLTRNPEVKNMKIAVISAFGKGSWVIYDLMLKYAIHRYKEGKNPKENWMRTGDERELRIQSPRAIMMSPELFIATTSTNEKVAVLLMVSQGILAAQEAAGSFALNSLASSCLLYHVMRRISEEQMKQIELFTEYAKHLQKTSEGQKPFQHLTFVVRGWDAPTEYEFRFQGGHRYLIESVFSNNKTDRVKTRQNVLSSFEKISCFLMADMVQHRGTTAVDKFMAAESLYAAHSKLLVETILEPNNLLLKSNEGEFLTVEKLFQMFFTWVKKLNHEKLPDVNAMYRPGLQANYLLVQKSAMKLYTTRMVELGCGNPVYKDPKTLASWNEEAKIIAISHFEEKCEYDSLIAEKYKAHLITSIDEKFREIQIDNDSKYGCYAVGWGEQLVVDRRINSRPSERLKASFVQLLSWPECLVELCSVGPKKVCESTDDKYRGKACAVGVGGSAACDLDDGGPVVCDGYLIALMSKGVDCGSSDTFDDSSLDRYIDAAVDRAVRAIDESAATVNHLTATTPDLFVNRVVDTPYWHTNATNDKDIGTPNRHTDTMMNTIIGTPTRHTIATPGMVVATPDVVVATPNTVVATPDRHTNTNVAMVVATPDMVVATPNEHTIATFDTLGVPDEVFIDPERIRPDTHGATTSTHHEEMTPETEREEFIEEYGWSTTAKTTTMIPPITSQKGNSSRTPQNEASTRLSSPSDTQRTADADHQFDRYAEQETQEGSTHLGNETLRDEIDRHDDRHDDRHTDRHSDRHTDRNESRHDEQQPRSPVEIPPSLLTTARESGLHPDVTIPVPANIAEPAATTEQPDRHFCRIGLFAISFSTPGTALHAY</sequence>
<dbReference type="GO" id="GO:0006508">
    <property type="term" value="P:proteolysis"/>
    <property type="evidence" value="ECO:0007669"/>
    <property type="project" value="InterPro"/>
</dbReference>
<dbReference type="OrthoDB" id="7788754at2759"/>
<organism evidence="5 6">
    <name type="scientific">Apolygus lucorum</name>
    <name type="common">Small green plant bug</name>
    <name type="synonym">Lygocoris lucorum</name>
    <dbReference type="NCBI Taxonomy" id="248454"/>
    <lineage>
        <taxon>Eukaryota</taxon>
        <taxon>Metazoa</taxon>
        <taxon>Ecdysozoa</taxon>
        <taxon>Arthropoda</taxon>
        <taxon>Hexapoda</taxon>
        <taxon>Insecta</taxon>
        <taxon>Pterygota</taxon>
        <taxon>Neoptera</taxon>
        <taxon>Paraneoptera</taxon>
        <taxon>Hemiptera</taxon>
        <taxon>Heteroptera</taxon>
        <taxon>Panheteroptera</taxon>
        <taxon>Cimicomorpha</taxon>
        <taxon>Miridae</taxon>
        <taxon>Mirini</taxon>
        <taxon>Apolygus</taxon>
    </lineage>
</organism>
<dbReference type="GO" id="GO:0005525">
    <property type="term" value="F:GTP binding"/>
    <property type="evidence" value="ECO:0007669"/>
    <property type="project" value="InterPro"/>
</dbReference>
<dbReference type="EMBL" id="WIXP02000007">
    <property type="protein sequence ID" value="KAF6208105.1"/>
    <property type="molecule type" value="Genomic_DNA"/>
</dbReference>
<evidence type="ECO:0000256" key="3">
    <source>
        <dbReference type="SAM" id="SignalP"/>
    </source>
</evidence>
<dbReference type="SUPFAM" id="SSF50494">
    <property type="entry name" value="Trypsin-like serine proteases"/>
    <property type="match status" value="2"/>
</dbReference>
<feature type="chain" id="PRO_5035779534" description="Peptidase S1 domain-containing protein" evidence="3">
    <location>
        <begin position="21"/>
        <end position="997"/>
    </location>
</feature>
<dbReference type="InterPro" id="IPR015894">
    <property type="entry name" value="Guanylate-bd_N"/>
</dbReference>
<feature type="signal peptide" evidence="3">
    <location>
        <begin position="1"/>
        <end position="20"/>
    </location>
</feature>
<proteinExistence type="predicted"/>
<feature type="compositionally biased region" description="Basic and acidic residues" evidence="2">
    <location>
        <begin position="808"/>
        <end position="817"/>
    </location>
</feature>
<feature type="compositionally biased region" description="Polar residues" evidence="2">
    <location>
        <begin position="828"/>
        <end position="867"/>
    </location>
</feature>
<feature type="region of interest" description="Disordered" evidence="2">
    <location>
        <begin position="797"/>
        <end position="940"/>
    </location>
</feature>
<dbReference type="PANTHER" id="PTHR10751">
    <property type="entry name" value="GUANYLATE BINDING PROTEIN"/>
    <property type="match status" value="1"/>
</dbReference>
<dbReference type="Pfam" id="PF02263">
    <property type="entry name" value="GBP"/>
    <property type="match status" value="1"/>
</dbReference>
<dbReference type="AlphaFoldDB" id="A0A8S9XKJ7"/>
<dbReference type="InterPro" id="IPR027417">
    <property type="entry name" value="P-loop_NTPase"/>
</dbReference>
<dbReference type="InterPro" id="IPR036543">
    <property type="entry name" value="Guanylate-bd_C_sf"/>
</dbReference>
<dbReference type="InterPro" id="IPR043504">
    <property type="entry name" value="Peptidase_S1_PA_chymotrypsin"/>
</dbReference>
<name>A0A8S9XKJ7_APOLU</name>
<evidence type="ECO:0000256" key="1">
    <source>
        <dbReference type="ARBA" id="ARBA00022801"/>
    </source>
</evidence>
<evidence type="ECO:0000256" key="2">
    <source>
        <dbReference type="SAM" id="MobiDB-lite"/>
    </source>
</evidence>
<protein>
    <recommendedName>
        <fullName evidence="4">Peptidase S1 domain-containing protein</fullName>
    </recommendedName>
</protein>
<dbReference type="InterPro" id="IPR001254">
    <property type="entry name" value="Trypsin_dom"/>
</dbReference>
<dbReference type="PROSITE" id="PS50240">
    <property type="entry name" value="TRYPSIN_DOM"/>
    <property type="match status" value="1"/>
</dbReference>
<evidence type="ECO:0000313" key="5">
    <source>
        <dbReference type="EMBL" id="KAF6208105.1"/>
    </source>
</evidence>
<accession>A0A8S9XKJ7</accession>
<dbReference type="GO" id="GO:0004252">
    <property type="term" value="F:serine-type endopeptidase activity"/>
    <property type="evidence" value="ECO:0007669"/>
    <property type="project" value="InterPro"/>
</dbReference>
<feature type="compositionally biased region" description="Basic and acidic residues" evidence="2">
    <location>
        <begin position="895"/>
        <end position="931"/>
    </location>
</feature>
<keyword evidence="1" id="KW-0378">Hydrolase</keyword>
<feature type="domain" description="Peptidase S1" evidence="4">
    <location>
        <begin position="21"/>
        <end position="671"/>
    </location>
</feature>
<dbReference type="GO" id="GO:0003924">
    <property type="term" value="F:GTPase activity"/>
    <property type="evidence" value="ECO:0007669"/>
    <property type="project" value="InterPro"/>
</dbReference>
<dbReference type="Pfam" id="PF00089">
    <property type="entry name" value="Trypsin"/>
    <property type="match status" value="1"/>
</dbReference>
<keyword evidence="6" id="KW-1185">Reference proteome</keyword>
<dbReference type="InterPro" id="IPR009003">
    <property type="entry name" value="Peptidase_S1_PA"/>
</dbReference>